<dbReference type="AlphaFoldDB" id="A0A1W6K0M2"/>
<feature type="transmembrane region" description="Helical" evidence="1">
    <location>
        <begin position="150"/>
        <end position="173"/>
    </location>
</feature>
<feature type="transmembrane region" description="Helical" evidence="1">
    <location>
        <begin position="40"/>
        <end position="61"/>
    </location>
</feature>
<gene>
    <name evidence="2" type="ORF">B6F84_08390</name>
</gene>
<organism evidence="2 3">
    <name type="scientific">Acidianus manzaensis</name>
    <dbReference type="NCBI Taxonomy" id="282676"/>
    <lineage>
        <taxon>Archaea</taxon>
        <taxon>Thermoproteota</taxon>
        <taxon>Thermoprotei</taxon>
        <taxon>Sulfolobales</taxon>
        <taxon>Sulfolobaceae</taxon>
        <taxon>Acidianus</taxon>
    </lineage>
</organism>
<dbReference type="Pfam" id="PF07690">
    <property type="entry name" value="MFS_1"/>
    <property type="match status" value="1"/>
</dbReference>
<evidence type="ECO:0000313" key="3">
    <source>
        <dbReference type="Proteomes" id="UP000193404"/>
    </source>
</evidence>
<dbReference type="Gene3D" id="1.20.1250.20">
    <property type="entry name" value="MFS general substrate transporter like domains"/>
    <property type="match status" value="1"/>
</dbReference>
<dbReference type="STRING" id="282676.B6F84_08390"/>
<feature type="transmembrane region" description="Helical" evidence="1">
    <location>
        <begin position="12"/>
        <end position="34"/>
    </location>
</feature>
<dbReference type="SUPFAM" id="SSF103473">
    <property type="entry name" value="MFS general substrate transporter"/>
    <property type="match status" value="1"/>
</dbReference>
<dbReference type="EMBL" id="CP020477">
    <property type="protein sequence ID" value="ARM76037.1"/>
    <property type="molecule type" value="Genomic_DNA"/>
</dbReference>
<feature type="transmembrane region" description="Helical" evidence="1">
    <location>
        <begin position="125"/>
        <end position="144"/>
    </location>
</feature>
<reference evidence="2 3" key="1">
    <citation type="submission" date="2017-03" db="EMBL/GenBank/DDBJ databases">
        <title>Sulfur activation and transportation mechanism of thermophilic Archaea Acidianus manzaensis YN-25.</title>
        <authorList>
            <person name="Ma Y."/>
            <person name="Yang Y."/>
            <person name="Xia J."/>
        </authorList>
    </citation>
    <scope>NUCLEOTIDE SEQUENCE [LARGE SCALE GENOMIC DNA]</scope>
    <source>
        <strain evidence="2 3">YN-25</strain>
    </source>
</reference>
<feature type="transmembrane region" description="Helical" evidence="1">
    <location>
        <begin position="213"/>
        <end position="236"/>
    </location>
</feature>
<name>A0A1W6K0M2_9CREN</name>
<protein>
    <recommendedName>
        <fullName evidence="4">MFS transporter</fullName>
    </recommendedName>
</protein>
<evidence type="ECO:0000313" key="2">
    <source>
        <dbReference type="EMBL" id="ARM76037.1"/>
    </source>
</evidence>
<dbReference type="OrthoDB" id="37117at2157"/>
<proteinExistence type="predicted"/>
<keyword evidence="1" id="KW-0812">Transmembrane</keyword>
<dbReference type="RefSeq" id="WP_148691818.1">
    <property type="nucleotide sequence ID" value="NZ_CP020477.1"/>
</dbReference>
<dbReference type="GeneID" id="41590929"/>
<keyword evidence="1" id="KW-0472">Membrane</keyword>
<evidence type="ECO:0000256" key="1">
    <source>
        <dbReference type="SAM" id="Phobius"/>
    </source>
</evidence>
<keyword evidence="1" id="KW-1133">Transmembrane helix</keyword>
<feature type="transmembrane region" description="Helical" evidence="1">
    <location>
        <begin position="185"/>
        <end position="207"/>
    </location>
</feature>
<feature type="transmembrane region" description="Helical" evidence="1">
    <location>
        <begin position="93"/>
        <end position="113"/>
    </location>
</feature>
<feature type="transmembrane region" description="Helical" evidence="1">
    <location>
        <begin position="299"/>
        <end position="327"/>
    </location>
</feature>
<sequence>MNNNTIIFSISWILWGIGYYLFQPFLSIFLIKFISPNDLGLFYLLSEVVALPFPSIGNILSKRFGIKFSIFFGMILSGLGLIILPFSKNFEELLISIMLNECFYIALPNYYAIMRIQGESVITKVWAISVSPAIIMPTIGGIIISSFGYLFLFLISGISILFSIIPLLSFNFSFTKEKLSVKQKIPFVIIFTIVPIALSSQFIYLVIKELYNLNLEIVGIIATTAEIIGMITTYLLSYVEPKKALYLSFSIFSMQIFALINPFFAVCFGIWEAIIPISIESRKSVVDFTYATTMQIVGWILGYTIATFIANPYTSIIFASILSLLLLPIIKRKY</sequence>
<accession>A0A1W6K0M2</accession>
<dbReference type="InterPro" id="IPR011701">
    <property type="entry name" value="MFS"/>
</dbReference>
<dbReference type="KEGG" id="aman:B6F84_08390"/>
<dbReference type="Proteomes" id="UP000193404">
    <property type="component" value="Chromosome"/>
</dbReference>
<keyword evidence="3" id="KW-1185">Reference proteome</keyword>
<evidence type="ECO:0008006" key="4">
    <source>
        <dbReference type="Google" id="ProtNLM"/>
    </source>
</evidence>
<dbReference type="InterPro" id="IPR036259">
    <property type="entry name" value="MFS_trans_sf"/>
</dbReference>
<dbReference type="GO" id="GO:0022857">
    <property type="term" value="F:transmembrane transporter activity"/>
    <property type="evidence" value="ECO:0007669"/>
    <property type="project" value="InterPro"/>
</dbReference>
<feature type="transmembrane region" description="Helical" evidence="1">
    <location>
        <begin position="68"/>
        <end position="87"/>
    </location>
</feature>